<feature type="region of interest" description="Disordered" evidence="1">
    <location>
        <begin position="103"/>
        <end position="242"/>
    </location>
</feature>
<dbReference type="GO" id="GO:0006396">
    <property type="term" value="P:RNA processing"/>
    <property type="evidence" value="ECO:0007669"/>
    <property type="project" value="UniProtKB-ARBA"/>
</dbReference>
<dbReference type="PANTHER" id="PTHR30157">
    <property type="entry name" value="FERRIC REDUCTASE, NADPH-DEPENDENT"/>
    <property type="match status" value="1"/>
</dbReference>
<dbReference type="EMBL" id="AP035768">
    <property type="protein sequence ID" value="BFO20074.1"/>
    <property type="molecule type" value="Genomic_DNA"/>
</dbReference>
<dbReference type="GO" id="GO:0001522">
    <property type="term" value="P:pseudouridine synthesis"/>
    <property type="evidence" value="ECO:0007669"/>
    <property type="project" value="InterPro"/>
</dbReference>
<name>A0AAT9HRQ6_9ACTN</name>
<dbReference type="InterPro" id="IPR039374">
    <property type="entry name" value="SIP_fam"/>
</dbReference>
<feature type="compositionally biased region" description="Pro residues" evidence="1">
    <location>
        <begin position="182"/>
        <end position="198"/>
    </location>
</feature>
<feature type="compositionally biased region" description="Low complexity" evidence="1">
    <location>
        <begin position="397"/>
        <end position="412"/>
    </location>
</feature>
<dbReference type="AlphaFoldDB" id="A0AAT9HRQ6"/>
<dbReference type="InterPro" id="IPR020103">
    <property type="entry name" value="PsdUridine_synth_cat_dom_sf"/>
</dbReference>
<dbReference type="GO" id="GO:0009982">
    <property type="term" value="F:pseudouridine synthase activity"/>
    <property type="evidence" value="ECO:0007669"/>
    <property type="project" value="InterPro"/>
</dbReference>
<evidence type="ECO:0000259" key="2">
    <source>
        <dbReference type="Pfam" id="PF04954"/>
    </source>
</evidence>
<dbReference type="GO" id="GO:0140098">
    <property type="term" value="F:catalytic activity, acting on RNA"/>
    <property type="evidence" value="ECO:0007669"/>
    <property type="project" value="UniProtKB-ARBA"/>
</dbReference>
<dbReference type="CDD" id="cd06193">
    <property type="entry name" value="siderophore_interacting"/>
    <property type="match status" value="1"/>
</dbReference>
<feature type="compositionally biased region" description="Low complexity" evidence="1">
    <location>
        <begin position="350"/>
        <end position="372"/>
    </location>
</feature>
<sequence length="419" mass="44952">MEVSGPEEEQKIDSDVEVRWLHRGGRPVGEALVEAVSGFDFPEGRVHAFVHGEAHVVKILRRLFRVERAVPREDLSISGYWRLGHNEDGWQASKRDWNARIEAEQEPTPVRLTTTASGGVLGRTQDPAGSRAAAAGIPPLPLPPRSRGQSCRRAMGVPPARAKPRVGRVGATAPRERRAGRPTPPSPHTGPPHNPPPRAGAAPRKRAARPTPVHPHPRTLARCETQTPRPAPPLPQRDGVDPVRVRLPAGGQGATVREHLVQRLSTTPGTVDRMFAEGQIVGADGHPVPPGTPYEPGLHLWFHRELPEEAPVPFPLEIVHRDDHILVVDKPHFLATTPAAATSPRPPSPACATSWASRNSAPHTASTASPPAWCCSSSGPKSAAPTRPCSATAWCARSTRPSPRTTRPSPSRAPCAAGS</sequence>
<dbReference type="SUPFAM" id="SSF55120">
    <property type="entry name" value="Pseudouridine synthase"/>
    <property type="match status" value="1"/>
</dbReference>
<dbReference type="InterPro" id="IPR039261">
    <property type="entry name" value="FNR_nucleotide-bd"/>
</dbReference>
<protein>
    <recommendedName>
        <fullName evidence="2">SIP-like Rossmann fold domain-containing protein</fullName>
    </recommendedName>
</protein>
<dbReference type="PANTHER" id="PTHR30157:SF0">
    <property type="entry name" value="NADPH-DEPENDENT FERRIC-CHELATE REDUCTASE"/>
    <property type="match status" value="1"/>
</dbReference>
<reference evidence="3" key="1">
    <citation type="submission" date="2024-06" db="EMBL/GenBank/DDBJ databases">
        <authorList>
            <consortium name="consrtm"/>
            <person name="Uemura M."/>
            <person name="Terahara T."/>
        </authorList>
    </citation>
    <scope>NUCLEOTIDE SEQUENCE</scope>
    <source>
        <strain evidence="3">KM77-8</strain>
    </source>
</reference>
<gene>
    <name evidence="3" type="ORF">SHKM778_64620</name>
</gene>
<evidence type="ECO:0000256" key="1">
    <source>
        <dbReference type="SAM" id="MobiDB-lite"/>
    </source>
</evidence>
<dbReference type="Pfam" id="PF04954">
    <property type="entry name" value="SIP"/>
    <property type="match status" value="1"/>
</dbReference>
<organism evidence="3">
    <name type="scientific">Streptomyces haneummycinicus</name>
    <dbReference type="NCBI Taxonomy" id="3074435"/>
    <lineage>
        <taxon>Bacteria</taxon>
        <taxon>Bacillati</taxon>
        <taxon>Actinomycetota</taxon>
        <taxon>Actinomycetes</taxon>
        <taxon>Kitasatosporales</taxon>
        <taxon>Streptomycetaceae</taxon>
        <taxon>Streptomyces</taxon>
    </lineage>
</organism>
<feature type="domain" description="SIP-like Rossmann fold" evidence="2">
    <location>
        <begin position="1"/>
        <end position="84"/>
    </location>
</feature>
<feature type="region of interest" description="Disordered" evidence="1">
    <location>
        <begin position="337"/>
        <end position="419"/>
    </location>
</feature>
<dbReference type="GO" id="GO:0003723">
    <property type="term" value="F:RNA binding"/>
    <property type="evidence" value="ECO:0007669"/>
    <property type="project" value="InterPro"/>
</dbReference>
<dbReference type="InterPro" id="IPR007037">
    <property type="entry name" value="SIP_rossman_dom"/>
</dbReference>
<proteinExistence type="predicted"/>
<evidence type="ECO:0000313" key="3">
    <source>
        <dbReference type="EMBL" id="BFO20074.1"/>
    </source>
</evidence>
<dbReference type="Gene3D" id="3.40.50.80">
    <property type="entry name" value="Nucleotide-binding domain of ferredoxin-NADP reductase (FNR) module"/>
    <property type="match status" value="1"/>
</dbReference>
<reference evidence="3" key="2">
    <citation type="submission" date="2024-07" db="EMBL/GenBank/DDBJ databases">
        <title>Streptomyces haneummycinica sp. nov., a new antibiotic-producing actinobacterium isolated from marine sediment.</title>
        <authorList>
            <person name="Uemura M."/>
            <person name="Hamada M."/>
            <person name="Hirano S."/>
            <person name="Kobayashi K."/>
            <person name="Ohshiro T."/>
            <person name="Kobayashi T."/>
            <person name="Terahara T."/>
        </authorList>
    </citation>
    <scope>NUCLEOTIDE SEQUENCE</scope>
    <source>
        <strain evidence="3">KM77-8</strain>
    </source>
</reference>
<accession>A0AAT9HRQ6</accession>